<evidence type="ECO:0000313" key="2">
    <source>
        <dbReference type="Proteomes" id="UP001346149"/>
    </source>
</evidence>
<dbReference type="Proteomes" id="UP001346149">
    <property type="component" value="Unassembled WGS sequence"/>
</dbReference>
<evidence type="ECO:0000313" key="1">
    <source>
        <dbReference type="EMBL" id="KAK4803128.1"/>
    </source>
</evidence>
<name>A0AAN7M5B7_TRANT</name>
<gene>
    <name evidence="1" type="ORF">SAY86_001331</name>
</gene>
<comment type="caution">
    <text evidence="1">The sequence shown here is derived from an EMBL/GenBank/DDBJ whole genome shotgun (WGS) entry which is preliminary data.</text>
</comment>
<dbReference type="EMBL" id="JAXQNO010000002">
    <property type="protein sequence ID" value="KAK4803128.1"/>
    <property type="molecule type" value="Genomic_DNA"/>
</dbReference>
<sequence length="126" mass="14271">MLVLVAAMPMLMPSTDFYAVRFEVGALVAAYPKWRENFAFSLFIHFAEAFSYLTFHPHQPNCRRRDLLVFQIPLTALSSTSLSQAVVDCKTKFRDPWFDAAAPAAAWRNPGRERRAGGQRLVTCIC</sequence>
<organism evidence="1 2">
    <name type="scientific">Trapa natans</name>
    <name type="common">Water chestnut</name>
    <dbReference type="NCBI Taxonomy" id="22666"/>
    <lineage>
        <taxon>Eukaryota</taxon>
        <taxon>Viridiplantae</taxon>
        <taxon>Streptophyta</taxon>
        <taxon>Embryophyta</taxon>
        <taxon>Tracheophyta</taxon>
        <taxon>Spermatophyta</taxon>
        <taxon>Magnoliopsida</taxon>
        <taxon>eudicotyledons</taxon>
        <taxon>Gunneridae</taxon>
        <taxon>Pentapetalae</taxon>
        <taxon>rosids</taxon>
        <taxon>malvids</taxon>
        <taxon>Myrtales</taxon>
        <taxon>Lythraceae</taxon>
        <taxon>Trapa</taxon>
    </lineage>
</organism>
<keyword evidence="2" id="KW-1185">Reference proteome</keyword>
<accession>A0AAN7M5B7</accession>
<dbReference type="AlphaFoldDB" id="A0AAN7M5B7"/>
<reference evidence="1 2" key="1">
    <citation type="journal article" date="2023" name="Hortic Res">
        <title>Pangenome of water caltrop reveals structural variations and asymmetric subgenome divergence after allopolyploidization.</title>
        <authorList>
            <person name="Zhang X."/>
            <person name="Chen Y."/>
            <person name="Wang L."/>
            <person name="Yuan Y."/>
            <person name="Fang M."/>
            <person name="Shi L."/>
            <person name="Lu R."/>
            <person name="Comes H.P."/>
            <person name="Ma Y."/>
            <person name="Chen Y."/>
            <person name="Huang G."/>
            <person name="Zhou Y."/>
            <person name="Zheng Z."/>
            <person name="Qiu Y."/>
        </authorList>
    </citation>
    <scope>NUCLEOTIDE SEQUENCE [LARGE SCALE GENOMIC DNA]</scope>
    <source>
        <strain evidence="1">F231</strain>
    </source>
</reference>
<protein>
    <submittedName>
        <fullName evidence="1">Uncharacterized protein</fullName>
    </submittedName>
</protein>
<proteinExistence type="predicted"/>